<name>A0ACC2M1P2_PERAE</name>
<dbReference type="EMBL" id="CM056813">
    <property type="protein sequence ID" value="KAJ8639701.1"/>
    <property type="molecule type" value="Genomic_DNA"/>
</dbReference>
<keyword evidence="2" id="KW-1185">Reference proteome</keyword>
<evidence type="ECO:0000313" key="2">
    <source>
        <dbReference type="Proteomes" id="UP001234297"/>
    </source>
</evidence>
<accession>A0ACC2M1P2</accession>
<reference evidence="1 2" key="1">
    <citation type="journal article" date="2022" name="Hortic Res">
        <title>A haplotype resolved chromosomal level avocado genome allows analysis of novel avocado genes.</title>
        <authorList>
            <person name="Nath O."/>
            <person name="Fletcher S.J."/>
            <person name="Hayward A."/>
            <person name="Shaw L.M."/>
            <person name="Masouleh A.K."/>
            <person name="Furtado A."/>
            <person name="Henry R.J."/>
            <person name="Mitter N."/>
        </authorList>
    </citation>
    <scope>NUCLEOTIDE SEQUENCE [LARGE SCALE GENOMIC DNA]</scope>
    <source>
        <strain evidence="2">cv. Hass</strain>
    </source>
</reference>
<evidence type="ECO:0000313" key="1">
    <source>
        <dbReference type="EMBL" id="KAJ8639701.1"/>
    </source>
</evidence>
<proteinExistence type="predicted"/>
<organism evidence="1 2">
    <name type="scientific">Persea americana</name>
    <name type="common">Avocado</name>
    <dbReference type="NCBI Taxonomy" id="3435"/>
    <lineage>
        <taxon>Eukaryota</taxon>
        <taxon>Viridiplantae</taxon>
        <taxon>Streptophyta</taxon>
        <taxon>Embryophyta</taxon>
        <taxon>Tracheophyta</taxon>
        <taxon>Spermatophyta</taxon>
        <taxon>Magnoliopsida</taxon>
        <taxon>Magnoliidae</taxon>
        <taxon>Laurales</taxon>
        <taxon>Lauraceae</taxon>
        <taxon>Persea</taxon>
    </lineage>
</organism>
<comment type="caution">
    <text evidence="1">The sequence shown here is derived from an EMBL/GenBank/DDBJ whole genome shotgun (WGS) entry which is preliminary data.</text>
</comment>
<dbReference type="Proteomes" id="UP001234297">
    <property type="component" value="Chromosome 5"/>
</dbReference>
<protein>
    <submittedName>
        <fullName evidence="1">Uncharacterized protein</fullName>
    </submittedName>
</protein>
<gene>
    <name evidence="1" type="ORF">MRB53_016395</name>
</gene>
<sequence length="194" mass="22125">MSFTSLFKQDISLVWPWPSCNNLQTDSFRACNEVYKTVSSIYIDHVDEFLTTSESWFTNSSECESSSTLSEESDEESLEYVIHGLSSGRFFVEPNETKSIMEVVKGNELPFEESVALAMDSKDPYVDFRVSMEEMVEAHGLKDWECLDEMLQWYLRVNGKKAHAYIVEAFVDLLVALVSASIECNEKDCSALKM</sequence>